<sequence length="133" mass="14801">TANLLSCGEWRPFCRPAKTARYRNYGDAAPVVLLSGRENRSASLRPRLCRELLWDSLLLQASERNLKSLSFCQQRDISSLPPPIPMITGVEEKDLWEKWGVLCGQWHHGKSSVTPLPSVAGSSSKGGLTLPLW</sequence>
<gene>
    <name evidence="2" type="ORF">ILYODFUR_021664</name>
</gene>
<feature type="compositionally biased region" description="Polar residues" evidence="1">
    <location>
        <begin position="114"/>
        <end position="126"/>
    </location>
</feature>
<evidence type="ECO:0000313" key="3">
    <source>
        <dbReference type="Proteomes" id="UP001482620"/>
    </source>
</evidence>
<evidence type="ECO:0000256" key="1">
    <source>
        <dbReference type="SAM" id="MobiDB-lite"/>
    </source>
</evidence>
<dbReference type="EMBL" id="JAHRIQ010025498">
    <property type="protein sequence ID" value="MEQ2229711.1"/>
    <property type="molecule type" value="Genomic_DNA"/>
</dbReference>
<feature type="region of interest" description="Disordered" evidence="1">
    <location>
        <begin position="114"/>
        <end position="133"/>
    </location>
</feature>
<accession>A0ABV0TAC0</accession>
<reference evidence="2 3" key="1">
    <citation type="submission" date="2021-06" db="EMBL/GenBank/DDBJ databases">
        <authorList>
            <person name="Palmer J.M."/>
        </authorList>
    </citation>
    <scope>NUCLEOTIDE SEQUENCE [LARGE SCALE GENOMIC DNA]</scope>
    <source>
        <strain evidence="3">if_2019</strain>
        <tissue evidence="2">Muscle</tissue>
    </source>
</reference>
<keyword evidence="3" id="KW-1185">Reference proteome</keyword>
<name>A0ABV0TAC0_9TELE</name>
<protein>
    <submittedName>
        <fullName evidence="2">Uncharacterized protein</fullName>
    </submittedName>
</protein>
<comment type="caution">
    <text evidence="2">The sequence shown here is derived from an EMBL/GenBank/DDBJ whole genome shotgun (WGS) entry which is preliminary data.</text>
</comment>
<proteinExistence type="predicted"/>
<feature type="non-terminal residue" evidence="2">
    <location>
        <position position="1"/>
    </location>
</feature>
<dbReference type="Proteomes" id="UP001482620">
    <property type="component" value="Unassembled WGS sequence"/>
</dbReference>
<organism evidence="2 3">
    <name type="scientific">Ilyodon furcidens</name>
    <name type="common">goldbreast splitfin</name>
    <dbReference type="NCBI Taxonomy" id="33524"/>
    <lineage>
        <taxon>Eukaryota</taxon>
        <taxon>Metazoa</taxon>
        <taxon>Chordata</taxon>
        <taxon>Craniata</taxon>
        <taxon>Vertebrata</taxon>
        <taxon>Euteleostomi</taxon>
        <taxon>Actinopterygii</taxon>
        <taxon>Neopterygii</taxon>
        <taxon>Teleostei</taxon>
        <taxon>Neoteleostei</taxon>
        <taxon>Acanthomorphata</taxon>
        <taxon>Ovalentaria</taxon>
        <taxon>Atherinomorphae</taxon>
        <taxon>Cyprinodontiformes</taxon>
        <taxon>Goodeidae</taxon>
        <taxon>Ilyodon</taxon>
    </lineage>
</organism>
<evidence type="ECO:0000313" key="2">
    <source>
        <dbReference type="EMBL" id="MEQ2229711.1"/>
    </source>
</evidence>